<name>A0ABQ4DWW7_9ACTN</name>
<accession>A0ABQ4DWW7</accession>
<evidence type="ECO:0000313" key="3">
    <source>
        <dbReference type="Proteomes" id="UP000646749"/>
    </source>
</evidence>
<protein>
    <recommendedName>
        <fullName evidence="4">DNA primase</fullName>
    </recommendedName>
</protein>
<dbReference type="RefSeq" id="WP_203865553.1">
    <property type="nucleotide sequence ID" value="NZ_BONW01000007.1"/>
</dbReference>
<comment type="caution">
    <text evidence="2">The sequence shown here is derived from an EMBL/GenBank/DDBJ whole genome shotgun (WGS) entry which is preliminary data.</text>
</comment>
<reference evidence="2 3" key="1">
    <citation type="submission" date="2021-01" db="EMBL/GenBank/DDBJ databases">
        <title>Whole genome shotgun sequence of Plantactinospora endophytica NBRC 110450.</title>
        <authorList>
            <person name="Komaki H."/>
            <person name="Tamura T."/>
        </authorList>
    </citation>
    <scope>NUCLEOTIDE SEQUENCE [LARGE SCALE GENOMIC DNA]</scope>
    <source>
        <strain evidence="2 3">NBRC 110450</strain>
    </source>
</reference>
<evidence type="ECO:0000313" key="2">
    <source>
        <dbReference type="EMBL" id="GIG86952.1"/>
    </source>
</evidence>
<evidence type="ECO:0000256" key="1">
    <source>
        <dbReference type="SAM" id="MobiDB-lite"/>
    </source>
</evidence>
<keyword evidence="3" id="KW-1185">Reference proteome</keyword>
<gene>
    <name evidence="2" type="ORF">Pen02_18880</name>
</gene>
<feature type="region of interest" description="Disordered" evidence="1">
    <location>
        <begin position="166"/>
        <end position="186"/>
    </location>
</feature>
<proteinExistence type="predicted"/>
<dbReference type="Proteomes" id="UP000646749">
    <property type="component" value="Unassembled WGS sequence"/>
</dbReference>
<sequence>MDHRLIAVLVRARPAVATIDAQLARALRPLLRARTINGYRLGGQATGAWNPDYSPAADLTNWRTCQSCGGTTRTGDAPCAACADATRAGRRPGTVVASYTEWARHPGDIVPLPRLLHPGWRFPPGRTPIAWADGAGVVWLGTDEAVRRGTDTGHIPPRLRRVLNDLRLGNRDPDPSQAVPDARWPPRPDQVMPWRYPSQHLRRSDPFNPAGWSVAVVDAHS</sequence>
<evidence type="ECO:0008006" key="4">
    <source>
        <dbReference type="Google" id="ProtNLM"/>
    </source>
</evidence>
<dbReference type="EMBL" id="BONW01000007">
    <property type="protein sequence ID" value="GIG86952.1"/>
    <property type="molecule type" value="Genomic_DNA"/>
</dbReference>
<organism evidence="2 3">
    <name type="scientific">Plantactinospora endophytica</name>
    <dbReference type="NCBI Taxonomy" id="673535"/>
    <lineage>
        <taxon>Bacteria</taxon>
        <taxon>Bacillati</taxon>
        <taxon>Actinomycetota</taxon>
        <taxon>Actinomycetes</taxon>
        <taxon>Micromonosporales</taxon>
        <taxon>Micromonosporaceae</taxon>
        <taxon>Plantactinospora</taxon>
    </lineage>
</organism>